<evidence type="ECO:0000256" key="9">
    <source>
        <dbReference type="ARBA" id="ARBA00023006"/>
    </source>
</evidence>
<evidence type="ECO:0000256" key="11">
    <source>
        <dbReference type="ARBA" id="ARBA00023118"/>
    </source>
</evidence>
<dbReference type="GO" id="GO:0016567">
    <property type="term" value="P:protein ubiquitination"/>
    <property type="evidence" value="ECO:0007669"/>
    <property type="project" value="UniProtKB-UniPathway"/>
</dbReference>
<accession>A0A2K5DBC9</accession>
<dbReference type="PANTHER" id="PTHR24103">
    <property type="entry name" value="E3 UBIQUITIN-PROTEIN LIGASE TRIM"/>
    <property type="match status" value="1"/>
</dbReference>
<keyword evidence="7" id="KW-0832">Ubl conjugation</keyword>
<dbReference type="Ensembl" id="ENSANAT00000036122.1">
    <property type="protein sequence ID" value="ENSANAP00000018259.1"/>
    <property type="gene ID" value="ENSANAG00000026972.1"/>
</dbReference>
<organism evidence="17 18">
    <name type="scientific">Aotus nancymaae</name>
    <name type="common">Ma's night monkey</name>
    <dbReference type="NCBI Taxonomy" id="37293"/>
    <lineage>
        <taxon>Eukaryota</taxon>
        <taxon>Metazoa</taxon>
        <taxon>Chordata</taxon>
        <taxon>Craniata</taxon>
        <taxon>Vertebrata</taxon>
        <taxon>Euteleostomi</taxon>
        <taxon>Mammalia</taxon>
        <taxon>Eutheria</taxon>
        <taxon>Euarchontoglires</taxon>
        <taxon>Primates</taxon>
        <taxon>Haplorrhini</taxon>
        <taxon>Platyrrhini</taxon>
        <taxon>Aotidae</taxon>
        <taxon>Aotus</taxon>
    </lineage>
</organism>
<evidence type="ECO:0000256" key="6">
    <source>
        <dbReference type="ARBA" id="ARBA00022833"/>
    </source>
</evidence>
<dbReference type="PRINTS" id="PR01407">
    <property type="entry name" value="BUTYPHLNCDUF"/>
</dbReference>
<keyword evidence="9" id="KW-0072">Autophagy</keyword>
<keyword evidence="5" id="KW-0833">Ubl conjugation pathway</keyword>
<dbReference type="InterPro" id="IPR003877">
    <property type="entry name" value="SPRY_dom"/>
</dbReference>
<dbReference type="OMA" id="SICMNYY"/>
<keyword evidence="2" id="KW-0399">Innate immunity</keyword>
<dbReference type="Gene3D" id="2.60.120.920">
    <property type="match status" value="1"/>
</dbReference>
<dbReference type="PROSITE" id="PS00518">
    <property type="entry name" value="ZF_RING_1"/>
    <property type="match status" value="1"/>
</dbReference>
<evidence type="ECO:0000256" key="13">
    <source>
        <dbReference type="ARBA" id="ARBA00033283"/>
    </source>
</evidence>
<evidence type="ECO:0000256" key="8">
    <source>
        <dbReference type="ARBA" id="ARBA00022859"/>
    </source>
</evidence>
<dbReference type="AlphaFoldDB" id="A0A2K5DBC9"/>
<dbReference type="GO" id="GO:0008270">
    <property type="term" value="F:zinc ion binding"/>
    <property type="evidence" value="ECO:0007669"/>
    <property type="project" value="UniProtKB-KW"/>
</dbReference>
<protein>
    <recommendedName>
        <fullName evidence="1">Tripartite motif-containing protein 5</fullName>
    </recommendedName>
    <alternativeName>
        <fullName evidence="13">RING-type E3 ubiquitin transferase TRIM5</fullName>
    </alternativeName>
    <alternativeName>
        <fullName evidence="12">TRIM5alpha</fullName>
    </alternativeName>
</protein>
<dbReference type="InterPro" id="IPR013083">
    <property type="entry name" value="Znf_RING/FYVE/PHD"/>
</dbReference>
<dbReference type="GO" id="GO:0051607">
    <property type="term" value="P:defense response to virus"/>
    <property type="evidence" value="ECO:0007669"/>
    <property type="project" value="UniProtKB-KW"/>
</dbReference>
<name>A0A2K5DBC9_AOTNA</name>
<keyword evidence="8" id="KW-0391">Immunity</keyword>
<dbReference type="SUPFAM" id="SSF57850">
    <property type="entry name" value="RING/U-box"/>
    <property type="match status" value="1"/>
</dbReference>
<evidence type="ECO:0000256" key="2">
    <source>
        <dbReference type="ARBA" id="ARBA00022588"/>
    </source>
</evidence>
<proteinExistence type="predicted"/>
<dbReference type="PROSITE" id="PS50089">
    <property type="entry name" value="ZF_RING_2"/>
    <property type="match status" value="1"/>
</dbReference>
<keyword evidence="11" id="KW-0051">Antiviral defense</keyword>
<dbReference type="InterPro" id="IPR003879">
    <property type="entry name" value="Butyrophylin_SPRY"/>
</dbReference>
<evidence type="ECO:0000259" key="16">
    <source>
        <dbReference type="PROSITE" id="PS50188"/>
    </source>
</evidence>
<dbReference type="InterPro" id="IPR013320">
    <property type="entry name" value="ConA-like_dom_sf"/>
</dbReference>
<evidence type="ECO:0000259" key="15">
    <source>
        <dbReference type="PROSITE" id="PS50089"/>
    </source>
</evidence>
<evidence type="ECO:0000313" key="17">
    <source>
        <dbReference type="Ensembl" id="ENSANAP00000018259.1"/>
    </source>
</evidence>
<evidence type="ECO:0000256" key="5">
    <source>
        <dbReference type="ARBA" id="ARBA00022786"/>
    </source>
</evidence>
<dbReference type="Pfam" id="PF15227">
    <property type="entry name" value="zf-C3HC4_4"/>
    <property type="match status" value="1"/>
</dbReference>
<dbReference type="Pfam" id="PF00622">
    <property type="entry name" value="SPRY"/>
    <property type="match status" value="1"/>
</dbReference>
<dbReference type="SUPFAM" id="SSF49899">
    <property type="entry name" value="Concanavalin A-like lectins/glucanases"/>
    <property type="match status" value="1"/>
</dbReference>
<evidence type="ECO:0000256" key="14">
    <source>
        <dbReference type="PROSITE-ProRule" id="PRU00175"/>
    </source>
</evidence>
<dbReference type="InterPro" id="IPR001870">
    <property type="entry name" value="B30.2/SPRY"/>
</dbReference>
<reference evidence="17" key="1">
    <citation type="submission" date="2025-08" db="UniProtKB">
        <authorList>
            <consortium name="Ensembl"/>
        </authorList>
    </citation>
    <scope>IDENTIFICATION</scope>
</reference>
<reference evidence="17" key="2">
    <citation type="submission" date="2025-09" db="UniProtKB">
        <authorList>
            <consortium name="Ensembl"/>
        </authorList>
    </citation>
    <scope>IDENTIFICATION</scope>
</reference>
<dbReference type="GeneTree" id="ENSGT00940000163440"/>
<evidence type="ECO:0000256" key="12">
    <source>
        <dbReference type="ARBA" id="ARBA00032496"/>
    </source>
</evidence>
<evidence type="ECO:0000256" key="3">
    <source>
        <dbReference type="ARBA" id="ARBA00022723"/>
    </source>
</evidence>
<dbReference type="GO" id="GO:0006914">
    <property type="term" value="P:autophagy"/>
    <property type="evidence" value="ECO:0007669"/>
    <property type="project" value="UniProtKB-KW"/>
</dbReference>
<dbReference type="Proteomes" id="UP000233020">
    <property type="component" value="Unplaced"/>
</dbReference>
<dbReference type="Gene3D" id="3.30.40.10">
    <property type="entry name" value="Zinc/RING finger domain, C3HC4 (zinc finger)"/>
    <property type="match status" value="1"/>
</dbReference>
<evidence type="ECO:0000313" key="18">
    <source>
        <dbReference type="Proteomes" id="UP000233020"/>
    </source>
</evidence>
<dbReference type="InterPro" id="IPR001841">
    <property type="entry name" value="Znf_RING"/>
</dbReference>
<dbReference type="GO" id="GO:0045087">
    <property type="term" value="P:innate immune response"/>
    <property type="evidence" value="ECO:0007669"/>
    <property type="project" value="UniProtKB-KW"/>
</dbReference>
<evidence type="ECO:0000256" key="1">
    <source>
        <dbReference type="ARBA" id="ARBA00014825"/>
    </source>
</evidence>
<keyword evidence="18" id="KW-1185">Reference proteome</keyword>
<keyword evidence="3" id="KW-0479">Metal-binding</keyword>
<dbReference type="PROSITE" id="PS50188">
    <property type="entry name" value="B302_SPRY"/>
    <property type="match status" value="1"/>
</dbReference>
<feature type="domain" description="RING-type" evidence="15">
    <location>
        <begin position="15"/>
        <end position="56"/>
    </location>
</feature>
<evidence type="ECO:0000256" key="4">
    <source>
        <dbReference type="ARBA" id="ARBA00022771"/>
    </source>
</evidence>
<dbReference type="InterPro" id="IPR050143">
    <property type="entry name" value="TRIM/RBCC"/>
</dbReference>
<dbReference type="SMART" id="SM00449">
    <property type="entry name" value="SPRY"/>
    <property type="match status" value="1"/>
</dbReference>
<dbReference type="InterPro" id="IPR017907">
    <property type="entry name" value="Znf_RING_CS"/>
</dbReference>
<keyword evidence="6" id="KW-0862">Zinc</keyword>
<dbReference type="UniPathway" id="UPA00143"/>
<evidence type="ECO:0000256" key="10">
    <source>
        <dbReference type="ARBA" id="ARBA00023054"/>
    </source>
</evidence>
<feature type="domain" description="B30.2/SPRY" evidence="16">
    <location>
        <begin position="272"/>
        <end position="453"/>
    </location>
</feature>
<sequence>MDSASRQAFQNEVTCTICMNYFIDPITIACGHNFCRSCLFLCWEEGKAPMCCPVCREISEKSDFKTNVALKKLASLARQTRAQRNIDSSDKICIRHEETKELFLFGEADRRWLCRPRSESPEPMAHSHSPIGWDAEECRVQKLIKEMDYLWKINQGTQNDLNQEISKTRSIMNYVELRKAIIKIQYLKMHEFLEEEEQLHLQALDREGKELFQQLQNSEVRITQHLGRMKDKYRELWEMCHMPDAELSQDMGNVLARTYLAHMQKPQPVNPELTSWGITGVLNMLNNFRVHTALNTEMTPCYISLSEDVRQVIFGDDHRSAPMDPPGVESFAMWGAQAFSSGRHYWEVDVTGSSNWILGVCKDSRTADTSIIIDSDEMFFLISSKSNNQYSLSTNSPHIVHYVQRPQGQVGVFLDYENGAVSFFDVYQGSLIYGFPPSSFSSPLRPFFCLGSR</sequence>
<dbReference type="SMART" id="SM00184">
    <property type="entry name" value="RING"/>
    <property type="match status" value="1"/>
</dbReference>
<keyword evidence="10" id="KW-0175">Coiled coil</keyword>
<evidence type="ECO:0000256" key="7">
    <source>
        <dbReference type="ARBA" id="ARBA00022843"/>
    </source>
</evidence>
<keyword evidence="4 14" id="KW-0863">Zinc-finger</keyword>
<dbReference type="InterPro" id="IPR043136">
    <property type="entry name" value="B30.2/SPRY_sf"/>
</dbReference>
<dbReference type="STRING" id="37293.ENSANAP00000018259"/>